<dbReference type="GO" id="GO:0030976">
    <property type="term" value="F:thiamine pyrophosphate binding"/>
    <property type="evidence" value="ECO:0007669"/>
    <property type="project" value="InterPro"/>
</dbReference>
<feature type="domain" description="Thiamine pyrophosphate enzyme N-terminal TPP-binding" evidence="6">
    <location>
        <begin position="13"/>
        <end position="126"/>
    </location>
</feature>
<dbReference type="PROSITE" id="PS00187">
    <property type="entry name" value="TPP_ENZYMES"/>
    <property type="match status" value="1"/>
</dbReference>
<dbReference type="InterPro" id="IPR029061">
    <property type="entry name" value="THDP-binding"/>
</dbReference>
<dbReference type="Gene3D" id="3.40.50.1220">
    <property type="entry name" value="TPP-binding domain"/>
    <property type="match status" value="1"/>
</dbReference>
<comment type="caution">
    <text evidence="7">The sequence shown here is derived from an EMBL/GenBank/DDBJ whole genome shotgun (WGS) entry which is preliminary data.</text>
</comment>
<dbReference type="GO" id="GO:0003984">
    <property type="term" value="F:acetolactate synthase activity"/>
    <property type="evidence" value="ECO:0007669"/>
    <property type="project" value="TreeGrafter"/>
</dbReference>
<dbReference type="Proteomes" id="UP000078543">
    <property type="component" value="Unassembled WGS sequence"/>
</dbReference>
<dbReference type="PANTHER" id="PTHR18968:SF120">
    <property type="entry name" value="ACETOLACTATE SYNTHASE LARGE SUBUNIT"/>
    <property type="match status" value="1"/>
</dbReference>
<dbReference type="OrthoDB" id="4494979at2"/>
<organism evidence="7 8">
    <name type="scientific">Magnetospirillum moscoviense</name>
    <dbReference type="NCBI Taxonomy" id="1437059"/>
    <lineage>
        <taxon>Bacteria</taxon>
        <taxon>Pseudomonadati</taxon>
        <taxon>Pseudomonadota</taxon>
        <taxon>Alphaproteobacteria</taxon>
        <taxon>Rhodospirillales</taxon>
        <taxon>Rhodospirillaceae</taxon>
        <taxon>Magnetospirillum</taxon>
    </lineage>
</organism>
<dbReference type="InterPro" id="IPR011766">
    <property type="entry name" value="TPP_enzyme_TPP-bd"/>
</dbReference>
<dbReference type="FunFam" id="3.40.50.970:FF:000007">
    <property type="entry name" value="Acetolactate synthase"/>
    <property type="match status" value="1"/>
</dbReference>
<reference evidence="7 8" key="1">
    <citation type="submission" date="2016-04" db="EMBL/GenBank/DDBJ databases">
        <title>Draft genome sequence of freshwater magnetotactic bacteria Magnetospirillum marisnigri SP-1 and Magnetospirillum moscoviense BB-1.</title>
        <authorList>
            <person name="Koziaeva V."/>
            <person name="Dziuba M.V."/>
            <person name="Ivanov T.M."/>
            <person name="Kuznetsov B."/>
            <person name="Grouzdev D.S."/>
        </authorList>
    </citation>
    <scope>NUCLEOTIDE SEQUENCE [LARGE SCALE GENOMIC DNA]</scope>
    <source>
        <strain evidence="7 8">BB-1</strain>
    </source>
</reference>
<accession>A0A178MCA2</accession>
<feature type="domain" description="Thiamine pyrophosphate enzyme TPP-binding" evidence="5">
    <location>
        <begin position="395"/>
        <end position="535"/>
    </location>
</feature>
<sequence length="570" mass="60934">MADHHSIRIRAMRTGGEILADSLIAQGAEWVTMVPGESFLPFIDAALDRRDRLRLLTCRHEGGAAYMAEAMGKLTGRPGVCFVTRGPGAAHAAVGIHTAFQDSTPMVLLIGQVYRPNIGREAFQEVEFRTMFAPLAKRVEQIEDPARIPEAVARAFAAAQGGRPGPVVLILPEDVLAETAKAQDVGPLPRAWPHPGDCQINRMVELLGAAKRPLAIVGGGGWSQDAADQLRTFVEAWGLPTAAAFRRQDILDNDSPCYVGELGFSISPSLDRRVREADLILAIGTRLGEIDTHNYTLVKAPEPDQILVHVFPAPEELGRVFRPTVAIPAAPLPFARRAAGLPPPAKSAWAGWAAELRAEYQANLIPQPCPGGLDMGRVMAEIQARLPIDAILCTGAGNYTGWVQRFRRFRRFGTQLAPANGSMGYGLPAALAAKALHPDRIVLAFAGDGCFLMTAQEMATAKLHGLAPVVLVIDNGMYGTIRMHQEATHPGRALATDLANPDFAALAASYGAWSASVTATDQFTPAFDQALAASRAGRLALLHLVLDPEAITTRTTLSAIRAKATAAGRP</sequence>
<dbReference type="EMBL" id="LWQU01000174">
    <property type="protein sequence ID" value="OAN46430.1"/>
    <property type="molecule type" value="Genomic_DNA"/>
</dbReference>
<dbReference type="InterPro" id="IPR029035">
    <property type="entry name" value="DHS-like_NAD/FAD-binding_dom"/>
</dbReference>
<dbReference type="InterPro" id="IPR012001">
    <property type="entry name" value="Thiamin_PyroP_enz_TPP-bd_dom"/>
</dbReference>
<dbReference type="STRING" id="1437059.A6A05_03830"/>
<dbReference type="NCBIfam" id="NF006052">
    <property type="entry name" value="PRK08199.1"/>
    <property type="match status" value="1"/>
</dbReference>
<evidence type="ECO:0000256" key="2">
    <source>
        <dbReference type="ARBA" id="ARBA00023052"/>
    </source>
</evidence>
<feature type="domain" description="Thiamine pyrophosphate enzyme central" evidence="4">
    <location>
        <begin position="200"/>
        <end position="330"/>
    </location>
</feature>
<dbReference type="SUPFAM" id="SSF52518">
    <property type="entry name" value="Thiamin diphosphate-binding fold (THDP-binding)"/>
    <property type="match status" value="2"/>
</dbReference>
<keyword evidence="8" id="KW-1185">Reference proteome</keyword>
<dbReference type="InterPro" id="IPR045229">
    <property type="entry name" value="TPP_enz"/>
</dbReference>
<dbReference type="GO" id="GO:0050660">
    <property type="term" value="F:flavin adenine dinucleotide binding"/>
    <property type="evidence" value="ECO:0007669"/>
    <property type="project" value="TreeGrafter"/>
</dbReference>
<evidence type="ECO:0000256" key="1">
    <source>
        <dbReference type="ARBA" id="ARBA00007812"/>
    </source>
</evidence>
<dbReference type="GO" id="GO:0005948">
    <property type="term" value="C:acetolactate synthase complex"/>
    <property type="evidence" value="ECO:0007669"/>
    <property type="project" value="TreeGrafter"/>
</dbReference>
<evidence type="ECO:0000313" key="8">
    <source>
        <dbReference type="Proteomes" id="UP000078543"/>
    </source>
</evidence>
<evidence type="ECO:0000259" key="4">
    <source>
        <dbReference type="Pfam" id="PF00205"/>
    </source>
</evidence>
<dbReference type="CDD" id="cd07035">
    <property type="entry name" value="TPP_PYR_POX_like"/>
    <property type="match status" value="1"/>
</dbReference>
<gene>
    <name evidence="7" type="ORF">A6A05_03830</name>
</gene>
<dbReference type="Gene3D" id="3.40.50.970">
    <property type="match status" value="2"/>
</dbReference>
<dbReference type="AlphaFoldDB" id="A0A178MCA2"/>
<evidence type="ECO:0000313" key="7">
    <source>
        <dbReference type="EMBL" id="OAN46430.1"/>
    </source>
</evidence>
<comment type="similarity">
    <text evidence="1 3">Belongs to the TPP enzyme family.</text>
</comment>
<dbReference type="GO" id="GO:0009097">
    <property type="term" value="P:isoleucine biosynthetic process"/>
    <property type="evidence" value="ECO:0007669"/>
    <property type="project" value="TreeGrafter"/>
</dbReference>
<dbReference type="SUPFAM" id="SSF52467">
    <property type="entry name" value="DHS-like NAD/FAD-binding domain"/>
    <property type="match status" value="1"/>
</dbReference>
<dbReference type="GO" id="GO:0009099">
    <property type="term" value="P:L-valine biosynthetic process"/>
    <property type="evidence" value="ECO:0007669"/>
    <property type="project" value="TreeGrafter"/>
</dbReference>
<protein>
    <submittedName>
        <fullName evidence="7">Thiamine pyrophosphate-binding protein</fullName>
    </submittedName>
</protein>
<evidence type="ECO:0000259" key="5">
    <source>
        <dbReference type="Pfam" id="PF02775"/>
    </source>
</evidence>
<evidence type="ECO:0000259" key="6">
    <source>
        <dbReference type="Pfam" id="PF02776"/>
    </source>
</evidence>
<keyword evidence="2 3" id="KW-0786">Thiamine pyrophosphate</keyword>
<dbReference type="Pfam" id="PF00205">
    <property type="entry name" value="TPP_enzyme_M"/>
    <property type="match status" value="1"/>
</dbReference>
<dbReference type="Pfam" id="PF02775">
    <property type="entry name" value="TPP_enzyme_C"/>
    <property type="match status" value="1"/>
</dbReference>
<dbReference type="PANTHER" id="PTHR18968">
    <property type="entry name" value="THIAMINE PYROPHOSPHATE ENZYMES"/>
    <property type="match status" value="1"/>
</dbReference>
<dbReference type="GO" id="GO:0000287">
    <property type="term" value="F:magnesium ion binding"/>
    <property type="evidence" value="ECO:0007669"/>
    <property type="project" value="InterPro"/>
</dbReference>
<dbReference type="InterPro" id="IPR000399">
    <property type="entry name" value="TPP-bd_CS"/>
</dbReference>
<dbReference type="CDD" id="cd00568">
    <property type="entry name" value="TPP_enzymes"/>
    <property type="match status" value="1"/>
</dbReference>
<dbReference type="Pfam" id="PF02776">
    <property type="entry name" value="TPP_enzyme_N"/>
    <property type="match status" value="1"/>
</dbReference>
<evidence type="ECO:0000256" key="3">
    <source>
        <dbReference type="RuleBase" id="RU362132"/>
    </source>
</evidence>
<name>A0A178MCA2_9PROT</name>
<dbReference type="InterPro" id="IPR012000">
    <property type="entry name" value="Thiamin_PyroP_enz_cen_dom"/>
</dbReference>
<proteinExistence type="inferred from homology"/>